<dbReference type="AlphaFoldDB" id="Q0TZQ3"/>
<dbReference type="Proteomes" id="UP000001055">
    <property type="component" value="Unassembled WGS sequence"/>
</dbReference>
<organism evidence="1 2">
    <name type="scientific">Phaeosphaeria nodorum (strain SN15 / ATCC MYA-4574 / FGSC 10173)</name>
    <name type="common">Glume blotch fungus</name>
    <name type="synonym">Parastagonospora nodorum</name>
    <dbReference type="NCBI Taxonomy" id="321614"/>
    <lineage>
        <taxon>Eukaryota</taxon>
        <taxon>Fungi</taxon>
        <taxon>Dikarya</taxon>
        <taxon>Ascomycota</taxon>
        <taxon>Pezizomycotina</taxon>
        <taxon>Dothideomycetes</taxon>
        <taxon>Pleosporomycetidae</taxon>
        <taxon>Pleosporales</taxon>
        <taxon>Pleosporineae</taxon>
        <taxon>Phaeosphaeriaceae</taxon>
        <taxon>Parastagonospora</taxon>
    </lineage>
</organism>
<proteinExistence type="predicted"/>
<dbReference type="GeneID" id="5982160"/>
<protein>
    <submittedName>
        <fullName evidence="1">Uncharacterized protein</fullName>
    </submittedName>
</protein>
<dbReference type="PANTHER" id="PTHR40619:SF3">
    <property type="entry name" value="FUNGAL STAND N-TERMINAL GOODBYE DOMAIN-CONTAINING PROTEIN"/>
    <property type="match status" value="1"/>
</dbReference>
<dbReference type="KEGG" id="pno:SNOG_15069"/>
<dbReference type="InParanoid" id="Q0TZQ3"/>
<sequence length="292" mass="33060">MLITIQGNKEVAEERRLREKMTQDHEAKSKEKASLEIDLTQAEHNKDLRAVLTFGLDESLTFQGRSGYIGKADEFRDWMSSNCSAAIFIQGHGDFEKMTPASYFITLLRESIQKLPDTLALSFFCGLHTDGEISGPAIMAKTIFGQALALNARDDSEDANGNPLLSFLGVQDVQNMQADDYDTYLSGLAQLLRNIRRRYSAIFILIDSVDFYDDEYEEEILQFISKIKRLIKVFNKRQKQENGGVLKLLMTASSQSSCFSPSSRSSLIMHMPEEIDGDEDKFEEFVRSSDED</sequence>
<dbReference type="RefSeq" id="XP_001805232.1">
    <property type="nucleotide sequence ID" value="XM_001805180.1"/>
</dbReference>
<dbReference type="VEuPathDB" id="FungiDB:JI435_150690"/>
<evidence type="ECO:0000313" key="1">
    <source>
        <dbReference type="EMBL" id="EAT77612.2"/>
    </source>
</evidence>
<gene>
    <name evidence="1" type="ORF">SNOG_15069</name>
</gene>
<accession>Q0TZQ3</accession>
<dbReference type="EMBL" id="CH445359">
    <property type="protein sequence ID" value="EAT77612.2"/>
    <property type="molecule type" value="Genomic_DNA"/>
</dbReference>
<dbReference type="HOGENOM" id="CLU_953481_0_0_1"/>
<name>Q0TZQ3_PHANO</name>
<reference evidence="2" key="1">
    <citation type="journal article" date="2007" name="Plant Cell">
        <title>Dothideomycete-plant interactions illuminated by genome sequencing and EST analysis of the wheat pathogen Stagonospora nodorum.</title>
        <authorList>
            <person name="Hane J.K."/>
            <person name="Lowe R.G."/>
            <person name="Solomon P.S."/>
            <person name="Tan K.C."/>
            <person name="Schoch C.L."/>
            <person name="Spatafora J.W."/>
            <person name="Crous P.W."/>
            <person name="Kodira C."/>
            <person name="Birren B.W."/>
            <person name="Galagan J.E."/>
            <person name="Torriani S.F."/>
            <person name="McDonald B.A."/>
            <person name="Oliver R.P."/>
        </authorList>
    </citation>
    <scope>NUCLEOTIDE SEQUENCE [LARGE SCALE GENOMIC DNA]</scope>
    <source>
        <strain evidence="2">SN15 / ATCC MYA-4574 / FGSC 10173</strain>
    </source>
</reference>
<evidence type="ECO:0000313" key="2">
    <source>
        <dbReference type="Proteomes" id="UP000001055"/>
    </source>
</evidence>
<dbReference type="PANTHER" id="PTHR40619">
    <property type="entry name" value="FUNGAL STAND N-TERMINAL GOODBYE DOMAIN-CONTAINING PROTEIN"/>
    <property type="match status" value="1"/>
</dbReference>